<evidence type="ECO:0000256" key="7">
    <source>
        <dbReference type="SAM" id="MobiDB-lite"/>
    </source>
</evidence>
<dbReference type="EMBL" id="VUNA01000005">
    <property type="protein sequence ID" value="MST70421.1"/>
    <property type="molecule type" value="Genomic_DNA"/>
</dbReference>
<evidence type="ECO:0000256" key="2">
    <source>
        <dbReference type="ARBA" id="ARBA00022475"/>
    </source>
</evidence>
<keyword evidence="3 8" id="KW-0812">Transmembrane</keyword>
<feature type="transmembrane region" description="Helical" evidence="8">
    <location>
        <begin position="538"/>
        <end position="562"/>
    </location>
</feature>
<dbReference type="InterPro" id="IPR003838">
    <property type="entry name" value="ABC3_permease_C"/>
</dbReference>
<keyword evidence="2" id="KW-1003">Cell membrane</keyword>
<evidence type="ECO:0000256" key="6">
    <source>
        <dbReference type="SAM" id="Coils"/>
    </source>
</evidence>
<evidence type="ECO:0000256" key="4">
    <source>
        <dbReference type="ARBA" id="ARBA00022989"/>
    </source>
</evidence>
<feature type="transmembrane region" description="Helical" evidence="8">
    <location>
        <begin position="14"/>
        <end position="31"/>
    </location>
</feature>
<reference evidence="10 11" key="1">
    <citation type="submission" date="2019-08" db="EMBL/GenBank/DDBJ databases">
        <title>In-depth cultivation of the pig gut microbiome towards novel bacterial diversity and tailored functional studies.</title>
        <authorList>
            <person name="Wylensek D."/>
            <person name="Hitch T.C.A."/>
            <person name="Clavel T."/>
        </authorList>
    </citation>
    <scope>NUCLEOTIDE SEQUENCE [LARGE SCALE GENOMIC DNA]</scope>
    <source>
        <strain evidence="10 11">WCA-MUC-591-APC-4B</strain>
    </source>
</reference>
<evidence type="ECO:0000313" key="10">
    <source>
        <dbReference type="EMBL" id="MST70421.1"/>
    </source>
</evidence>
<organism evidence="10 11">
    <name type="scientific">Mogibacterium kristiansenii</name>
    <dbReference type="NCBI Taxonomy" id="2606708"/>
    <lineage>
        <taxon>Bacteria</taxon>
        <taxon>Bacillati</taxon>
        <taxon>Bacillota</taxon>
        <taxon>Clostridia</taxon>
        <taxon>Peptostreptococcales</taxon>
        <taxon>Anaerovoracaceae</taxon>
        <taxon>Mogibacterium</taxon>
    </lineage>
</organism>
<proteinExistence type="predicted"/>
<feature type="transmembrane region" description="Helical" evidence="8">
    <location>
        <begin position="617"/>
        <end position="637"/>
    </location>
</feature>
<dbReference type="PANTHER" id="PTHR30287:SF1">
    <property type="entry name" value="INNER MEMBRANE PROTEIN"/>
    <property type="match status" value="1"/>
</dbReference>
<dbReference type="PANTHER" id="PTHR30287">
    <property type="entry name" value="MEMBRANE COMPONENT OF PREDICTED ABC SUPERFAMILY METABOLITE UPTAKE TRANSPORTER"/>
    <property type="match status" value="1"/>
</dbReference>
<feature type="region of interest" description="Disordered" evidence="7">
    <location>
        <begin position="277"/>
        <end position="311"/>
    </location>
</feature>
<feature type="domain" description="ABC3 transporter permease C-terminal" evidence="9">
    <location>
        <begin position="850"/>
        <end position="966"/>
    </location>
</feature>
<feature type="transmembrane region" description="Helical" evidence="8">
    <location>
        <begin position="900"/>
        <end position="927"/>
    </location>
</feature>
<feature type="compositionally biased region" description="Basic and acidic residues" evidence="7">
    <location>
        <begin position="277"/>
        <end position="287"/>
    </location>
</feature>
<feature type="transmembrane region" description="Helical" evidence="8">
    <location>
        <begin position="495"/>
        <end position="518"/>
    </location>
</feature>
<gene>
    <name evidence="10" type="ORF">FYJ65_03550</name>
</gene>
<feature type="transmembrane region" description="Helical" evidence="8">
    <location>
        <begin position="939"/>
        <end position="959"/>
    </location>
</feature>
<feature type="compositionally biased region" description="Basic and acidic residues" evidence="7">
    <location>
        <begin position="299"/>
        <end position="311"/>
    </location>
</feature>
<feature type="coiled-coil region" evidence="6">
    <location>
        <begin position="338"/>
        <end position="421"/>
    </location>
</feature>
<accession>A0A6N7XLG7</accession>
<comment type="caution">
    <text evidence="10">The sequence shown here is derived from an EMBL/GenBank/DDBJ whole genome shotgun (WGS) entry which is preliminary data.</text>
</comment>
<dbReference type="Pfam" id="PF02687">
    <property type="entry name" value="FtsX"/>
    <property type="match status" value="2"/>
</dbReference>
<evidence type="ECO:0000256" key="1">
    <source>
        <dbReference type="ARBA" id="ARBA00004651"/>
    </source>
</evidence>
<keyword evidence="5 8" id="KW-0472">Membrane</keyword>
<dbReference type="Proteomes" id="UP000469424">
    <property type="component" value="Unassembled WGS sequence"/>
</dbReference>
<comment type="subcellular location">
    <subcellularLocation>
        <location evidence="1">Cell membrane</location>
        <topology evidence="1">Multi-pass membrane protein</topology>
    </subcellularLocation>
</comment>
<protein>
    <submittedName>
        <fullName evidence="10">FtsX-like permease family protein</fullName>
    </submittedName>
</protein>
<evidence type="ECO:0000313" key="11">
    <source>
        <dbReference type="Proteomes" id="UP000469424"/>
    </source>
</evidence>
<evidence type="ECO:0000256" key="3">
    <source>
        <dbReference type="ARBA" id="ARBA00022692"/>
    </source>
</evidence>
<feature type="domain" description="ABC3 transporter permease C-terminal" evidence="9">
    <location>
        <begin position="450"/>
        <end position="563"/>
    </location>
</feature>
<dbReference type="GO" id="GO:0005886">
    <property type="term" value="C:plasma membrane"/>
    <property type="evidence" value="ECO:0007669"/>
    <property type="project" value="UniProtKB-SubCell"/>
</dbReference>
<keyword evidence="11" id="KW-1185">Reference proteome</keyword>
<keyword evidence="6" id="KW-0175">Coiled coil</keyword>
<sequence>MLKKSTLREIRSSLGRYLAILAIVMLGVGFFCGLKSTKPAMVATANEYLKKNKMYDYQLQSTLGLTEKDVDAVARQNEVEAAEGSVTEDVLFHYEGQASDKVLRFHSITSKVNTIHLMKGRLPKTKDECVVDHNLGNDLIGKKIVISPRNSKSTRNLFYRKELKVVGTVTSPVYLNFERGTTSLGDGKVSGFVYMNRDAFDTDVFTRIDVKLKKNYPIYSKKYKNYIDANNAGMEDILEERAEIRYKDIVAKATRKWEKNKAKYEKNYNDFLKEKADTQQKLRDSHQKLTNSKAKLQKKSKELNSKEKSLKSNLKKVDSGIRQVNAAIEQSKAAGAPVDRLLAQKQQLQGQKRKIQDGLLLVKKGKGKIKAGNQELKKGFTKYNEAVATVNKEFREAEDQLADAKEKLDDGKKKIAEIDKADTYVLDRNTNTGYACFDSDSSIVDGICKVFPIFFFLVAALVCMTTMTRMVDAQRTEIGVLKALGYSNSSIIGKYLFYSCSASLLGAVTGLFAGAYIFPRVIWKAYGMMYDFNANLKYVLSPKLSAAAVGVSLLCAVSATLLPCLGDFREVPAQLIRPRAPKNGKRILLERIGFLWNRFSFLQKVTFRNIFRYKKRFLMMLIGISGCTALLVAGLGIRDSIQNVVNFQFDEIQKYDYDVTFDKNMTAEKQKTFRKNNDGAYKDILFVHKNSADILHGDQVKSIILIAAESKGFRQFVDLHNHAGKSISYPGKGQAVICKKLARNYNLSVGDEITLRDDDYHQGKVKISGICENYIYNYVYITPDTYRDLFGTAASIKSAMVRTATGSDKSVHQSATKLLKRDEVAAVSINIDMRDRVNNMMKSLNAIVLVVVLSAGALAFIVLYNLTNINITERIREIATIKVLGFRKGETAAYVFRENIFLTGISALLGLGLGRILLGFIISRINIDLISFDTRITGFSYALAVILTFVFAFIVSIAMSRRLENISMTESLKSIE</sequence>
<keyword evidence="4 8" id="KW-1133">Transmembrane helix</keyword>
<dbReference type="InterPro" id="IPR038766">
    <property type="entry name" value="Membrane_comp_ABC_pdt"/>
</dbReference>
<feature type="transmembrane region" description="Helical" evidence="8">
    <location>
        <begin position="844"/>
        <end position="866"/>
    </location>
</feature>
<evidence type="ECO:0000256" key="8">
    <source>
        <dbReference type="SAM" id="Phobius"/>
    </source>
</evidence>
<feature type="transmembrane region" description="Helical" evidence="8">
    <location>
        <begin position="450"/>
        <end position="468"/>
    </location>
</feature>
<evidence type="ECO:0000256" key="5">
    <source>
        <dbReference type="ARBA" id="ARBA00023136"/>
    </source>
</evidence>
<name>A0A6N7XLG7_9FIRM</name>
<evidence type="ECO:0000259" key="9">
    <source>
        <dbReference type="Pfam" id="PF02687"/>
    </source>
</evidence>
<dbReference type="AlphaFoldDB" id="A0A6N7XLG7"/>
<dbReference type="RefSeq" id="WP_154553985.1">
    <property type="nucleotide sequence ID" value="NZ_VUNA01000005.1"/>
</dbReference>